<evidence type="ECO:0000256" key="2">
    <source>
        <dbReference type="ARBA" id="ARBA00007368"/>
    </source>
</evidence>
<dbReference type="InterPro" id="IPR036280">
    <property type="entry name" value="Multihaem_cyt_sf"/>
</dbReference>
<evidence type="ECO:0000256" key="8">
    <source>
        <dbReference type="ARBA" id="ARBA00022764"/>
    </source>
</evidence>
<evidence type="ECO:0000256" key="11">
    <source>
        <dbReference type="ARBA" id="ARBA00031832"/>
    </source>
</evidence>
<organism evidence="12 13">
    <name type="scientific">Candidatus Sulfurimonas marisnigri</name>
    <dbReference type="NCBI Taxonomy" id="2740405"/>
    <lineage>
        <taxon>Bacteria</taxon>
        <taxon>Pseudomonadati</taxon>
        <taxon>Campylobacterota</taxon>
        <taxon>Epsilonproteobacteria</taxon>
        <taxon>Campylobacterales</taxon>
        <taxon>Sulfurimonadaceae</taxon>
        <taxon>Sulfurimonas</taxon>
    </lineage>
</organism>
<evidence type="ECO:0000256" key="6">
    <source>
        <dbReference type="ARBA" id="ARBA00022723"/>
    </source>
</evidence>
<proteinExistence type="inferred from homology"/>
<keyword evidence="10" id="KW-0408">Iron</keyword>
<keyword evidence="5" id="KW-0349">Heme</keyword>
<evidence type="ECO:0000256" key="1">
    <source>
        <dbReference type="ARBA" id="ARBA00004418"/>
    </source>
</evidence>
<reference evidence="12 13" key="1">
    <citation type="submission" date="2020-05" db="EMBL/GenBank/DDBJ databases">
        <title>Sulfurimonas marisnigri, sp. nov., and Sulfurimonas baltica, sp. nov., manganese oxide reducing chemolithoautotrophs of the class Epsilonproteobacteria isolated from the pelagic redoxclines of the Black and Baltic Seas and emended description of the genus Sulfurimonas.</title>
        <authorList>
            <person name="Henkel J.V."/>
            <person name="Laudan C."/>
            <person name="Werner J."/>
            <person name="Neu T."/>
            <person name="Plewe S."/>
            <person name="Sproer C."/>
            <person name="Bunk B."/>
            <person name="Schulz-Vogt H.N."/>
        </authorList>
    </citation>
    <scope>NUCLEOTIDE SEQUENCE [LARGE SCALE GENOMIC DNA]</scope>
    <source>
        <strain evidence="12 13">SoZ1</strain>
    </source>
</reference>
<comment type="subcellular location">
    <subcellularLocation>
        <location evidence="1">Periplasm</location>
    </subcellularLocation>
</comment>
<dbReference type="AlphaFoldDB" id="A0A7S7M071"/>
<dbReference type="Gene3D" id="1.10.1130.10">
    <property type="entry name" value="Flavocytochrome C3, Chain A"/>
    <property type="match status" value="1"/>
</dbReference>
<dbReference type="RefSeq" id="WP_194366184.1">
    <property type="nucleotide sequence ID" value="NZ_CP054493.1"/>
</dbReference>
<dbReference type="GO" id="GO:0042597">
    <property type="term" value="C:periplasmic space"/>
    <property type="evidence" value="ECO:0007669"/>
    <property type="project" value="UniProtKB-SubCell"/>
</dbReference>
<evidence type="ECO:0000256" key="9">
    <source>
        <dbReference type="ARBA" id="ARBA00022982"/>
    </source>
</evidence>
<keyword evidence="13" id="KW-1185">Reference proteome</keyword>
<evidence type="ECO:0000256" key="3">
    <source>
        <dbReference type="ARBA" id="ARBA00013773"/>
    </source>
</evidence>
<dbReference type="EMBL" id="CP054493">
    <property type="protein sequence ID" value="QOY54138.1"/>
    <property type="molecule type" value="Genomic_DNA"/>
</dbReference>
<evidence type="ECO:0000256" key="7">
    <source>
        <dbReference type="ARBA" id="ARBA00022729"/>
    </source>
</evidence>
<evidence type="ECO:0000256" key="5">
    <source>
        <dbReference type="ARBA" id="ARBA00022617"/>
    </source>
</evidence>
<keyword evidence="4" id="KW-0813">Transport</keyword>
<dbReference type="Pfam" id="PF03892">
    <property type="entry name" value="NapB"/>
    <property type="match status" value="2"/>
</dbReference>
<keyword evidence="9" id="KW-0249">Electron transport</keyword>
<dbReference type="PANTHER" id="PTHR38604">
    <property type="entry name" value="PERIPLASMIC NITRATE REDUCTASE, ELECTRON TRANSFER SUBUNIT"/>
    <property type="match status" value="1"/>
</dbReference>
<accession>A0A7S7M071</accession>
<dbReference type="KEGG" id="smas:HUE87_09640"/>
<keyword evidence="8" id="KW-0574">Periplasm</keyword>
<evidence type="ECO:0000256" key="10">
    <source>
        <dbReference type="ARBA" id="ARBA00023004"/>
    </source>
</evidence>
<protein>
    <recommendedName>
        <fullName evidence="3">Periplasmic nitrate reductase, electron transfer subunit</fullName>
    </recommendedName>
    <alternativeName>
        <fullName evidence="11">Diheme cytochrome c NapB</fullName>
    </alternativeName>
</protein>
<dbReference type="PANTHER" id="PTHR38604:SF1">
    <property type="entry name" value="PERIPLASMIC NITRATE REDUCTASE, ELECTRON TRANSFER SUBUNIT"/>
    <property type="match status" value="1"/>
</dbReference>
<sequence>MKAIRKITIGLVATTLLIVGCGDKTKAASAGDAEALKVVTEESLGLRKTDIYTEAGTAAEKTEYRTAAAGGSLKIKRAFQDAPPMIPHDTDGMLPIKIGDNQCTGCHMPDVAEYMDPKPTPIPVSHFTDFRPKHGVVDGIFKKAVDNYKNEVAIKETEKLQGSRFNCTLCHAPQSQGNLAVENTFEAKFTSKDGASKSSWAGTTLTDSLDTIKGESFVTDENIANKDSAAGYLNEH</sequence>
<dbReference type="GO" id="GO:0009061">
    <property type="term" value="P:anaerobic respiration"/>
    <property type="evidence" value="ECO:0007669"/>
    <property type="project" value="InterPro"/>
</dbReference>
<comment type="similarity">
    <text evidence="2">Belongs to the NapB family.</text>
</comment>
<evidence type="ECO:0000313" key="12">
    <source>
        <dbReference type="EMBL" id="QOY54138.1"/>
    </source>
</evidence>
<dbReference type="Proteomes" id="UP000593836">
    <property type="component" value="Chromosome"/>
</dbReference>
<keyword evidence="7" id="KW-0732">Signal</keyword>
<gene>
    <name evidence="12" type="ORF">HUE87_09640</name>
</gene>
<dbReference type="GO" id="GO:0046872">
    <property type="term" value="F:metal ion binding"/>
    <property type="evidence" value="ECO:0007669"/>
    <property type="project" value="UniProtKB-KW"/>
</dbReference>
<evidence type="ECO:0000256" key="4">
    <source>
        <dbReference type="ARBA" id="ARBA00022448"/>
    </source>
</evidence>
<dbReference type="SUPFAM" id="SSF48695">
    <property type="entry name" value="Multiheme cytochromes"/>
    <property type="match status" value="1"/>
</dbReference>
<dbReference type="PROSITE" id="PS51257">
    <property type="entry name" value="PROKAR_LIPOPROTEIN"/>
    <property type="match status" value="1"/>
</dbReference>
<keyword evidence="6" id="KW-0479">Metal-binding</keyword>
<name>A0A7S7M071_9BACT</name>
<evidence type="ECO:0000313" key="13">
    <source>
        <dbReference type="Proteomes" id="UP000593836"/>
    </source>
</evidence>
<dbReference type="InterPro" id="IPR005591">
    <property type="entry name" value="NapB"/>
</dbReference>